<dbReference type="EMBL" id="KB446557">
    <property type="protein sequence ID" value="EME85252.1"/>
    <property type="molecule type" value="Genomic_DNA"/>
</dbReference>
<reference evidence="2 3" key="1">
    <citation type="journal article" date="2012" name="PLoS Pathog.">
        <title>Diverse lifestyles and strategies of plant pathogenesis encoded in the genomes of eighteen Dothideomycetes fungi.</title>
        <authorList>
            <person name="Ohm R.A."/>
            <person name="Feau N."/>
            <person name="Henrissat B."/>
            <person name="Schoch C.L."/>
            <person name="Horwitz B.A."/>
            <person name="Barry K.W."/>
            <person name="Condon B.J."/>
            <person name="Copeland A.C."/>
            <person name="Dhillon B."/>
            <person name="Glaser F."/>
            <person name="Hesse C.N."/>
            <person name="Kosti I."/>
            <person name="LaButti K."/>
            <person name="Lindquist E.A."/>
            <person name="Lucas S."/>
            <person name="Salamov A.A."/>
            <person name="Bradshaw R.E."/>
            <person name="Ciuffetti L."/>
            <person name="Hamelin R.C."/>
            <person name="Kema G.H.J."/>
            <person name="Lawrence C."/>
            <person name="Scott J.A."/>
            <person name="Spatafora J.W."/>
            <person name="Turgeon B.G."/>
            <person name="de Wit P.J.G.M."/>
            <person name="Zhong S."/>
            <person name="Goodwin S.B."/>
            <person name="Grigoriev I.V."/>
        </authorList>
    </citation>
    <scope>NUCLEOTIDE SEQUENCE [LARGE SCALE GENOMIC DNA]</scope>
    <source>
        <strain evidence="2 3">CIRAD86</strain>
    </source>
</reference>
<proteinExistence type="predicted"/>
<gene>
    <name evidence="2" type="ORF">MYCFIDRAFT_196067</name>
</gene>
<sequence length="144" mass="15954">MPRPRPGKTIKKPAQAMSLDEAPLSVGPTLRRAQPTIRGTTETNVPYANEPSTATPRKYTPQGAKIAKAMDKFEDVFQTPGPASGKGTPDSPIEIFDLNTPPARRPPRRDRVPQREILLSPSKLARDVKGIVKQIIAKRRNRKR</sequence>
<name>M3B7H5_PSEFD</name>
<protein>
    <submittedName>
        <fullName evidence="2">Uncharacterized protein</fullName>
    </submittedName>
</protein>
<feature type="compositionally biased region" description="Polar residues" evidence="1">
    <location>
        <begin position="37"/>
        <end position="55"/>
    </location>
</feature>
<accession>M3B7H5</accession>
<feature type="region of interest" description="Disordered" evidence="1">
    <location>
        <begin position="1"/>
        <end position="61"/>
    </location>
</feature>
<dbReference type="RefSeq" id="XP_007925686.1">
    <property type="nucleotide sequence ID" value="XM_007927495.1"/>
</dbReference>
<feature type="compositionally biased region" description="Basic residues" evidence="1">
    <location>
        <begin position="1"/>
        <end position="11"/>
    </location>
</feature>
<evidence type="ECO:0000256" key="1">
    <source>
        <dbReference type="SAM" id="MobiDB-lite"/>
    </source>
</evidence>
<evidence type="ECO:0000313" key="2">
    <source>
        <dbReference type="EMBL" id="EME85252.1"/>
    </source>
</evidence>
<organism evidence="2 3">
    <name type="scientific">Pseudocercospora fijiensis (strain CIRAD86)</name>
    <name type="common">Black leaf streak disease fungus</name>
    <name type="synonym">Mycosphaerella fijiensis</name>
    <dbReference type="NCBI Taxonomy" id="383855"/>
    <lineage>
        <taxon>Eukaryota</taxon>
        <taxon>Fungi</taxon>
        <taxon>Dikarya</taxon>
        <taxon>Ascomycota</taxon>
        <taxon>Pezizomycotina</taxon>
        <taxon>Dothideomycetes</taxon>
        <taxon>Dothideomycetidae</taxon>
        <taxon>Mycosphaerellales</taxon>
        <taxon>Mycosphaerellaceae</taxon>
        <taxon>Pseudocercospora</taxon>
    </lineage>
</organism>
<dbReference type="HOGENOM" id="CLU_1797309_0_0_1"/>
<evidence type="ECO:0000313" key="3">
    <source>
        <dbReference type="Proteomes" id="UP000016932"/>
    </source>
</evidence>
<dbReference type="KEGG" id="pfj:MYCFIDRAFT_196067"/>
<keyword evidence="3" id="KW-1185">Reference proteome</keyword>
<dbReference type="VEuPathDB" id="FungiDB:MYCFIDRAFT_196067"/>
<feature type="region of interest" description="Disordered" evidence="1">
    <location>
        <begin position="76"/>
        <end position="112"/>
    </location>
</feature>
<dbReference type="AlphaFoldDB" id="M3B7H5"/>
<dbReference type="GeneID" id="19335555"/>
<dbReference type="Proteomes" id="UP000016932">
    <property type="component" value="Unassembled WGS sequence"/>
</dbReference>